<dbReference type="GO" id="GO:0051607">
    <property type="term" value="P:defense response to virus"/>
    <property type="evidence" value="ECO:0007669"/>
    <property type="project" value="UniProtKB-KW"/>
</dbReference>
<gene>
    <name evidence="2" type="ORF">WY13_02971</name>
</gene>
<protein>
    <submittedName>
        <fullName evidence="2">CRISPR-associated protein</fullName>
    </submittedName>
</protein>
<dbReference type="OrthoDB" id="1805474at2"/>
<evidence type="ECO:0000313" key="2">
    <source>
        <dbReference type="EMBL" id="OAA83842.1"/>
    </source>
</evidence>
<dbReference type="Gene3D" id="3.30.70.2660">
    <property type="match status" value="1"/>
</dbReference>
<dbReference type="GO" id="GO:0043571">
    <property type="term" value="P:maintenance of CRISPR repeat elements"/>
    <property type="evidence" value="ECO:0007669"/>
    <property type="project" value="InterPro"/>
</dbReference>
<comment type="caution">
    <text evidence="2">The sequence shown here is derived from an EMBL/GenBank/DDBJ whole genome shotgun (WGS) entry which is preliminary data.</text>
</comment>
<dbReference type="EMBL" id="LITT01000046">
    <property type="protein sequence ID" value="OAA83842.1"/>
    <property type="molecule type" value="Genomic_DNA"/>
</dbReference>
<name>A0A162KLE6_9CLOT</name>
<dbReference type="Proteomes" id="UP000077407">
    <property type="component" value="Unassembled WGS sequence"/>
</dbReference>
<reference evidence="2 3" key="1">
    <citation type="journal article" date="2015" name="Biotechnol. Bioeng.">
        <title>Genome sequence and phenotypic characterization of Caulobacter segnis.</title>
        <authorList>
            <person name="Patel S."/>
            <person name="Fletcher B."/>
            <person name="Scott D.C."/>
            <person name="Ely B."/>
        </authorList>
    </citation>
    <scope>NUCLEOTIDE SEQUENCE [LARGE SCALE GENOMIC DNA]</scope>
    <source>
        <strain evidence="2 3">ERI-2</strain>
    </source>
</reference>
<dbReference type="PATRIC" id="fig|1538.10.peg.2989"/>
<sequence>MDLLILKVKGKFAHFRKFYTNSSSLSYSVPPRTTVVGLIAAVLGYERDSYYELFSKKNFNVSIKKDGCIRKIMQSVNYIKATSPKSIFCPKDHTQIPVEILTGDDGVKYTIYINCKDKGLMDELECRVKDNKYVYSPYLGAAPFNCSFEFCNRLDVQLEKSNELIQVSTPVNSKYIAPGSIDIFEDDNLKLLKERMPVEFLKDREIGDMASYIYDENGHPLKLKLNAEFVKLEDENIVFM</sequence>
<proteinExistence type="predicted"/>
<dbReference type="InterPro" id="IPR021124">
    <property type="entry name" value="CRISPR-assoc_prot_Cas5"/>
</dbReference>
<keyword evidence="1" id="KW-0051">Antiviral defense</keyword>
<dbReference type="Pfam" id="PF09704">
    <property type="entry name" value="Cas_Cas5d"/>
    <property type="match status" value="1"/>
</dbReference>
<organism evidence="2 3">
    <name type="scientific">Clostridium ljungdahlii</name>
    <dbReference type="NCBI Taxonomy" id="1538"/>
    <lineage>
        <taxon>Bacteria</taxon>
        <taxon>Bacillati</taxon>
        <taxon>Bacillota</taxon>
        <taxon>Clostridia</taxon>
        <taxon>Eubacteriales</taxon>
        <taxon>Clostridiaceae</taxon>
        <taxon>Clostridium</taxon>
    </lineage>
</organism>
<evidence type="ECO:0000313" key="3">
    <source>
        <dbReference type="Proteomes" id="UP000077407"/>
    </source>
</evidence>
<dbReference type="AlphaFoldDB" id="A0A162KLE6"/>
<dbReference type="RefSeq" id="WP_063556309.1">
    <property type="nucleotide sequence ID" value="NZ_LITT01000046.1"/>
</dbReference>
<accession>A0A162KLE6</accession>
<dbReference type="InterPro" id="IPR013422">
    <property type="entry name" value="CRISPR-assoc_prot_Cas5_N"/>
</dbReference>
<evidence type="ECO:0000256" key="1">
    <source>
        <dbReference type="ARBA" id="ARBA00023118"/>
    </source>
</evidence>
<dbReference type="NCBIfam" id="TIGR02592">
    <property type="entry name" value="cas_Cas5h"/>
    <property type="match status" value="1"/>
</dbReference>
<dbReference type="NCBIfam" id="TIGR02593">
    <property type="entry name" value="CRISPR_cas5"/>
    <property type="match status" value="1"/>
</dbReference>
<dbReference type="InterPro" id="IPR013421">
    <property type="entry name" value="CRISPR-assoc_prot_Cas5_HALMA"/>
</dbReference>